<keyword evidence="4" id="KW-1185">Reference proteome</keyword>
<dbReference type="PRINTS" id="PR00038">
    <property type="entry name" value="HTHLUXR"/>
</dbReference>
<dbReference type="GO" id="GO:0003677">
    <property type="term" value="F:DNA binding"/>
    <property type="evidence" value="ECO:0007669"/>
    <property type="project" value="InterPro"/>
</dbReference>
<dbReference type="Gene3D" id="3.40.50.2300">
    <property type="match status" value="1"/>
</dbReference>
<evidence type="ECO:0000313" key="4">
    <source>
        <dbReference type="Proteomes" id="UP000721844"/>
    </source>
</evidence>
<gene>
    <name evidence="3" type="ORF">ACELLULO517_18325</name>
</gene>
<dbReference type="GO" id="GO:0006355">
    <property type="term" value="P:regulation of DNA-templated transcription"/>
    <property type="evidence" value="ECO:0007669"/>
    <property type="project" value="InterPro"/>
</dbReference>
<dbReference type="CDD" id="cd06170">
    <property type="entry name" value="LuxR_C_like"/>
    <property type="match status" value="1"/>
</dbReference>
<dbReference type="Proteomes" id="UP000721844">
    <property type="component" value="Unassembled WGS sequence"/>
</dbReference>
<evidence type="ECO:0000256" key="1">
    <source>
        <dbReference type="SAM" id="MobiDB-lite"/>
    </source>
</evidence>
<proteinExistence type="predicted"/>
<evidence type="ECO:0000313" key="3">
    <source>
        <dbReference type="EMBL" id="MCB8882209.1"/>
    </source>
</evidence>
<sequence>MNNLSNRLAEQSPSLVPESLTKDQDSSHPLTNIALVDELPLFRGGLSQALLQSLGQGVAIHPFPTIEEAVSSIGTETQLIVLFSHHKTEQLTRDAIKAIASHSVPILVVSDEKLSDLVPFFREVLQFGICGFVSTVESEFKMMPAAISFAATGGTFVPKEFYAQASAQHKEPRKAGKTIDRLTARQAEVFQLLRQGKPNKLIAHELQMSQSTVKVHVRAIMQTIGATNRTQAVFKGEQPHRSIA</sequence>
<dbReference type="PANTHER" id="PTHR45566">
    <property type="entry name" value="HTH-TYPE TRANSCRIPTIONAL REGULATOR YHJB-RELATED"/>
    <property type="match status" value="1"/>
</dbReference>
<protein>
    <submittedName>
        <fullName evidence="3">Response regulator transcription factor</fullName>
    </submittedName>
</protein>
<evidence type="ECO:0000259" key="2">
    <source>
        <dbReference type="PROSITE" id="PS50043"/>
    </source>
</evidence>
<dbReference type="Pfam" id="PF00196">
    <property type="entry name" value="GerE"/>
    <property type="match status" value="1"/>
</dbReference>
<feature type="compositionally biased region" description="Polar residues" evidence="1">
    <location>
        <begin position="1"/>
        <end position="14"/>
    </location>
</feature>
<dbReference type="EMBL" id="JAESVA010000006">
    <property type="protein sequence ID" value="MCB8882209.1"/>
    <property type="molecule type" value="Genomic_DNA"/>
</dbReference>
<dbReference type="PROSITE" id="PS50043">
    <property type="entry name" value="HTH_LUXR_2"/>
    <property type="match status" value="1"/>
</dbReference>
<feature type="region of interest" description="Disordered" evidence="1">
    <location>
        <begin position="1"/>
        <end position="25"/>
    </location>
</feature>
<dbReference type="SMART" id="SM00421">
    <property type="entry name" value="HTH_LUXR"/>
    <property type="match status" value="1"/>
</dbReference>
<reference evidence="3 4" key="1">
    <citation type="journal article" date="2021" name="Microorganisms">
        <title>Acidisoma silvae sp. nov. and Acidisomacellulosilytica sp. nov., Two Acidophilic Bacteria Isolated from Decaying Wood, Hydrolyzing Cellulose and Producing Poly-3-hydroxybutyrate.</title>
        <authorList>
            <person name="Mieszkin S."/>
            <person name="Pouder E."/>
            <person name="Uroz S."/>
            <person name="Simon-Colin C."/>
            <person name="Alain K."/>
        </authorList>
    </citation>
    <scope>NUCLEOTIDE SEQUENCE [LARGE SCALE GENOMIC DNA]</scope>
    <source>
        <strain evidence="3 4">HW T5.17</strain>
    </source>
</reference>
<organism evidence="3 4">
    <name type="scientific">Acidisoma cellulosilyticum</name>
    <dbReference type="NCBI Taxonomy" id="2802395"/>
    <lineage>
        <taxon>Bacteria</taxon>
        <taxon>Pseudomonadati</taxon>
        <taxon>Pseudomonadota</taxon>
        <taxon>Alphaproteobacteria</taxon>
        <taxon>Acetobacterales</taxon>
        <taxon>Acidocellaceae</taxon>
        <taxon>Acidisoma</taxon>
    </lineage>
</organism>
<dbReference type="AlphaFoldDB" id="A0A964E575"/>
<dbReference type="InterPro" id="IPR051015">
    <property type="entry name" value="EvgA-like"/>
</dbReference>
<dbReference type="SUPFAM" id="SSF46894">
    <property type="entry name" value="C-terminal effector domain of the bipartite response regulators"/>
    <property type="match status" value="1"/>
</dbReference>
<dbReference type="InterPro" id="IPR000792">
    <property type="entry name" value="Tscrpt_reg_LuxR_C"/>
</dbReference>
<dbReference type="InterPro" id="IPR016032">
    <property type="entry name" value="Sig_transdc_resp-reg_C-effctor"/>
</dbReference>
<dbReference type="RefSeq" id="WP_227308872.1">
    <property type="nucleotide sequence ID" value="NZ_JAESVA010000006.1"/>
</dbReference>
<dbReference type="PANTHER" id="PTHR45566:SF1">
    <property type="entry name" value="HTH-TYPE TRANSCRIPTIONAL REGULATOR YHJB-RELATED"/>
    <property type="match status" value="1"/>
</dbReference>
<comment type="caution">
    <text evidence="3">The sequence shown here is derived from an EMBL/GenBank/DDBJ whole genome shotgun (WGS) entry which is preliminary data.</text>
</comment>
<accession>A0A964E575</accession>
<name>A0A964E575_9PROT</name>
<feature type="domain" description="HTH luxR-type" evidence="2">
    <location>
        <begin position="175"/>
        <end position="240"/>
    </location>
</feature>